<protein>
    <recommendedName>
        <fullName evidence="4 9">N-(5'-phosphoribosyl)anthranilate isomerase</fullName>
        <shortName evidence="9">PRAI</shortName>
        <ecNumber evidence="3 9">5.3.1.24</ecNumber>
    </recommendedName>
</protein>
<comment type="similarity">
    <text evidence="9">Belongs to the TrpF family.</text>
</comment>
<comment type="caution">
    <text evidence="11">The sequence shown here is derived from an EMBL/GenBank/DDBJ whole genome shotgun (WGS) entry which is preliminary data.</text>
</comment>
<name>A0ABW4QQ46_9BACT</name>
<evidence type="ECO:0000256" key="2">
    <source>
        <dbReference type="ARBA" id="ARBA00004664"/>
    </source>
</evidence>
<evidence type="ECO:0000259" key="10">
    <source>
        <dbReference type="Pfam" id="PF00697"/>
    </source>
</evidence>
<organism evidence="11 12">
    <name type="scientific">Hymenobacter bucti</name>
    <dbReference type="NCBI Taxonomy" id="1844114"/>
    <lineage>
        <taxon>Bacteria</taxon>
        <taxon>Pseudomonadati</taxon>
        <taxon>Bacteroidota</taxon>
        <taxon>Cytophagia</taxon>
        <taxon>Cytophagales</taxon>
        <taxon>Hymenobacteraceae</taxon>
        <taxon>Hymenobacter</taxon>
    </lineage>
</organism>
<dbReference type="Gene3D" id="3.20.20.70">
    <property type="entry name" value="Aldolase class I"/>
    <property type="match status" value="1"/>
</dbReference>
<keyword evidence="5 9" id="KW-0028">Amino-acid biosynthesis</keyword>
<dbReference type="HAMAP" id="MF_00135">
    <property type="entry name" value="PRAI"/>
    <property type="match status" value="1"/>
</dbReference>
<dbReference type="EC" id="5.3.1.24" evidence="3 9"/>
<keyword evidence="6 9" id="KW-0822">Tryptophan biosynthesis</keyword>
<gene>
    <name evidence="9" type="primary">trpF</name>
    <name evidence="11" type="ORF">ACFSDX_04565</name>
</gene>
<dbReference type="InterPro" id="IPR001240">
    <property type="entry name" value="PRAI_dom"/>
</dbReference>
<reference evidence="12" key="1">
    <citation type="journal article" date="2019" name="Int. J. Syst. Evol. Microbiol.">
        <title>The Global Catalogue of Microorganisms (GCM) 10K type strain sequencing project: providing services to taxonomists for standard genome sequencing and annotation.</title>
        <authorList>
            <consortium name="The Broad Institute Genomics Platform"/>
            <consortium name="The Broad Institute Genome Sequencing Center for Infectious Disease"/>
            <person name="Wu L."/>
            <person name="Ma J."/>
        </authorList>
    </citation>
    <scope>NUCLEOTIDE SEQUENCE [LARGE SCALE GENOMIC DNA]</scope>
    <source>
        <strain evidence="12">CGMCC 1.15795</strain>
    </source>
</reference>
<dbReference type="GO" id="GO:0016853">
    <property type="term" value="F:isomerase activity"/>
    <property type="evidence" value="ECO:0007669"/>
    <property type="project" value="UniProtKB-KW"/>
</dbReference>
<dbReference type="EMBL" id="JBHUFD010000001">
    <property type="protein sequence ID" value="MFD1871685.1"/>
    <property type="molecule type" value="Genomic_DNA"/>
</dbReference>
<evidence type="ECO:0000256" key="3">
    <source>
        <dbReference type="ARBA" id="ARBA00012572"/>
    </source>
</evidence>
<keyword evidence="8 9" id="KW-0413">Isomerase</keyword>
<comment type="catalytic activity">
    <reaction evidence="1 9">
        <text>N-(5-phospho-beta-D-ribosyl)anthranilate = 1-(2-carboxyphenylamino)-1-deoxy-D-ribulose 5-phosphate</text>
        <dbReference type="Rhea" id="RHEA:21540"/>
        <dbReference type="ChEBI" id="CHEBI:18277"/>
        <dbReference type="ChEBI" id="CHEBI:58613"/>
        <dbReference type="EC" id="5.3.1.24"/>
    </reaction>
</comment>
<dbReference type="SUPFAM" id="SSF51366">
    <property type="entry name" value="Ribulose-phoshate binding barrel"/>
    <property type="match status" value="1"/>
</dbReference>
<evidence type="ECO:0000256" key="8">
    <source>
        <dbReference type="ARBA" id="ARBA00023235"/>
    </source>
</evidence>
<evidence type="ECO:0000256" key="1">
    <source>
        <dbReference type="ARBA" id="ARBA00001164"/>
    </source>
</evidence>
<dbReference type="InterPro" id="IPR011060">
    <property type="entry name" value="RibuloseP-bd_barrel"/>
</dbReference>
<evidence type="ECO:0000256" key="5">
    <source>
        <dbReference type="ARBA" id="ARBA00022605"/>
    </source>
</evidence>
<dbReference type="PANTHER" id="PTHR42894">
    <property type="entry name" value="N-(5'-PHOSPHORIBOSYL)ANTHRANILATE ISOMERASE"/>
    <property type="match status" value="1"/>
</dbReference>
<evidence type="ECO:0000256" key="9">
    <source>
        <dbReference type="HAMAP-Rule" id="MF_00135"/>
    </source>
</evidence>
<keyword evidence="7 9" id="KW-0057">Aromatic amino acid biosynthesis</keyword>
<comment type="pathway">
    <text evidence="2 9">Amino-acid biosynthesis; L-tryptophan biosynthesis; L-tryptophan from chorismate: step 3/5.</text>
</comment>
<dbReference type="RefSeq" id="WP_382311999.1">
    <property type="nucleotide sequence ID" value="NZ_JBHUFD010000001.1"/>
</dbReference>
<feature type="domain" description="N-(5'phosphoribosyl) anthranilate isomerase (PRAI)" evidence="10">
    <location>
        <begin position="3"/>
        <end position="203"/>
    </location>
</feature>
<evidence type="ECO:0000313" key="12">
    <source>
        <dbReference type="Proteomes" id="UP001597197"/>
    </source>
</evidence>
<proteinExistence type="inferred from homology"/>
<evidence type="ECO:0000256" key="7">
    <source>
        <dbReference type="ARBA" id="ARBA00023141"/>
    </source>
</evidence>
<dbReference type="PANTHER" id="PTHR42894:SF1">
    <property type="entry name" value="N-(5'-PHOSPHORIBOSYL)ANTHRANILATE ISOMERASE"/>
    <property type="match status" value="1"/>
</dbReference>
<sequence length="212" mass="23261">MKVKICGMREAANLWAVADLKPDYLGFIFYGKSTRYMRDTLSASRVRNLPAGIKRVGVFVNADLTNVQATASAYALDYVQLHGHETPEYCQQARDSGLHIIKAFAVGETFDFTTLTTYEPSCDFFLFDTKGALPGGNGTAFDWQILAGYAGTTPFFLSGGLGPDNLAALLAFHHPQLYGFDFNSHLETTPGVKDVAVTQQLLQRLHHESANS</sequence>
<evidence type="ECO:0000256" key="4">
    <source>
        <dbReference type="ARBA" id="ARBA00022272"/>
    </source>
</evidence>
<evidence type="ECO:0000313" key="11">
    <source>
        <dbReference type="EMBL" id="MFD1871685.1"/>
    </source>
</evidence>
<dbReference type="InterPro" id="IPR013785">
    <property type="entry name" value="Aldolase_TIM"/>
</dbReference>
<dbReference type="InterPro" id="IPR044643">
    <property type="entry name" value="TrpF_fam"/>
</dbReference>
<accession>A0ABW4QQ46</accession>
<dbReference type="Proteomes" id="UP001597197">
    <property type="component" value="Unassembled WGS sequence"/>
</dbReference>
<keyword evidence="12" id="KW-1185">Reference proteome</keyword>
<evidence type="ECO:0000256" key="6">
    <source>
        <dbReference type="ARBA" id="ARBA00022822"/>
    </source>
</evidence>
<dbReference type="CDD" id="cd00405">
    <property type="entry name" value="PRAI"/>
    <property type="match status" value="1"/>
</dbReference>
<dbReference type="Pfam" id="PF00697">
    <property type="entry name" value="PRAI"/>
    <property type="match status" value="1"/>
</dbReference>